<comment type="caution">
    <text evidence="3">The sequence shown here is derived from an EMBL/GenBank/DDBJ whole genome shotgun (WGS) entry which is preliminary data.</text>
</comment>
<evidence type="ECO:0000313" key="3">
    <source>
        <dbReference type="EMBL" id="MFD2411296.1"/>
    </source>
</evidence>
<dbReference type="Gene3D" id="3.40.50.1110">
    <property type="entry name" value="SGNH hydrolase"/>
    <property type="match status" value="1"/>
</dbReference>
<feature type="compositionally biased region" description="Low complexity" evidence="1">
    <location>
        <begin position="157"/>
        <end position="175"/>
    </location>
</feature>
<dbReference type="Pfam" id="PF13472">
    <property type="entry name" value="Lipase_GDSL_2"/>
    <property type="match status" value="1"/>
</dbReference>
<dbReference type="Proteomes" id="UP001597448">
    <property type="component" value="Unassembled WGS sequence"/>
</dbReference>
<keyword evidence="4" id="KW-1185">Reference proteome</keyword>
<organism evidence="3 4">
    <name type="scientific">Paenibacillus rhizoplanae</name>
    <dbReference type="NCBI Taxonomy" id="1917181"/>
    <lineage>
        <taxon>Bacteria</taxon>
        <taxon>Bacillati</taxon>
        <taxon>Bacillota</taxon>
        <taxon>Bacilli</taxon>
        <taxon>Bacillales</taxon>
        <taxon>Paenibacillaceae</taxon>
        <taxon>Paenibacillus</taxon>
    </lineage>
</organism>
<accession>A0ABW5FBI7</accession>
<feature type="domain" description="SGNH hydrolase-type esterase" evidence="2">
    <location>
        <begin position="64"/>
        <end position="296"/>
    </location>
</feature>
<dbReference type="InterPro" id="IPR036514">
    <property type="entry name" value="SGNH_hydro_sf"/>
</dbReference>
<evidence type="ECO:0000256" key="1">
    <source>
        <dbReference type="SAM" id="MobiDB-lite"/>
    </source>
</evidence>
<proteinExistence type="predicted"/>
<sequence length="306" mass="32171">MNDSKWTWRTVSLVSILATLLLITGFVYAVSDILNPKGEPLLSSLPQETAAPAAAASDEYKILALGDSLAKGTGDNSGQGFVKRTVDALSANGGKAELLGNMGINGLTTAALESKLQEEGVQYALRQANVILISIGGNDLFRGSDILGTGGSSGQVAASAKPSEEAAPQTPEAPANNKVEGVAPVPTASAGELTPESLLSALPGAAKRLGSILDTVAKVNPQAQVYYIGLYNPFGDIEGLLIPGNQAVTAWNNAAMDMINRHQNMTLVPTFDLFDRHLAKYLSNDHFHPNGDGYQRMSERIVQAVR</sequence>
<protein>
    <submittedName>
        <fullName evidence="3">GDSL-type esterase/lipase family protein</fullName>
    </submittedName>
</protein>
<name>A0ABW5FBI7_9BACL</name>
<gene>
    <name evidence="3" type="ORF">ACFSX3_15500</name>
</gene>
<dbReference type="PANTHER" id="PTHR30383:SF27">
    <property type="entry name" value="SPORE GERMINATION LIPASE LIPC"/>
    <property type="match status" value="1"/>
</dbReference>
<evidence type="ECO:0000313" key="4">
    <source>
        <dbReference type="Proteomes" id="UP001597448"/>
    </source>
</evidence>
<dbReference type="SUPFAM" id="SSF52266">
    <property type="entry name" value="SGNH hydrolase"/>
    <property type="match status" value="1"/>
</dbReference>
<reference evidence="4" key="1">
    <citation type="journal article" date="2019" name="Int. J. Syst. Evol. Microbiol.">
        <title>The Global Catalogue of Microorganisms (GCM) 10K type strain sequencing project: providing services to taxonomists for standard genome sequencing and annotation.</title>
        <authorList>
            <consortium name="The Broad Institute Genomics Platform"/>
            <consortium name="The Broad Institute Genome Sequencing Center for Infectious Disease"/>
            <person name="Wu L."/>
            <person name="Ma J."/>
        </authorList>
    </citation>
    <scope>NUCLEOTIDE SEQUENCE [LARGE SCALE GENOMIC DNA]</scope>
    <source>
        <strain evidence="4">CCM 8725</strain>
    </source>
</reference>
<evidence type="ECO:0000259" key="2">
    <source>
        <dbReference type="Pfam" id="PF13472"/>
    </source>
</evidence>
<dbReference type="EMBL" id="JBHUKY010000025">
    <property type="protein sequence ID" value="MFD2411296.1"/>
    <property type="molecule type" value="Genomic_DNA"/>
</dbReference>
<dbReference type="PANTHER" id="PTHR30383">
    <property type="entry name" value="THIOESTERASE 1/PROTEASE 1/LYSOPHOSPHOLIPASE L1"/>
    <property type="match status" value="1"/>
</dbReference>
<dbReference type="InterPro" id="IPR051532">
    <property type="entry name" value="Ester_Hydrolysis_Enzymes"/>
</dbReference>
<dbReference type="InterPro" id="IPR013830">
    <property type="entry name" value="SGNH_hydro"/>
</dbReference>
<feature type="region of interest" description="Disordered" evidence="1">
    <location>
        <begin position="152"/>
        <end position="182"/>
    </location>
</feature>
<dbReference type="RefSeq" id="WP_209993079.1">
    <property type="nucleotide sequence ID" value="NZ_JBHSVQ010000001.1"/>
</dbReference>